<dbReference type="OrthoDB" id="94039at2759"/>
<reference evidence="3" key="1">
    <citation type="journal article" date="2012" name="Science">
        <title>The Paleozoic origin of enzymatic lignin decomposition reconstructed from 31 fungal genomes.</title>
        <authorList>
            <person name="Floudas D."/>
            <person name="Binder M."/>
            <person name="Riley R."/>
            <person name="Barry K."/>
            <person name="Blanchette R.A."/>
            <person name="Henrissat B."/>
            <person name="Martinez A.T."/>
            <person name="Otillar R."/>
            <person name="Spatafora J.W."/>
            <person name="Yadav J.S."/>
            <person name="Aerts A."/>
            <person name="Benoit I."/>
            <person name="Boyd A."/>
            <person name="Carlson A."/>
            <person name="Copeland A."/>
            <person name="Coutinho P.M."/>
            <person name="de Vries R.P."/>
            <person name="Ferreira P."/>
            <person name="Findley K."/>
            <person name="Foster B."/>
            <person name="Gaskell J."/>
            <person name="Glotzer D."/>
            <person name="Gorecki P."/>
            <person name="Heitman J."/>
            <person name="Hesse C."/>
            <person name="Hori C."/>
            <person name="Igarashi K."/>
            <person name="Jurgens J.A."/>
            <person name="Kallen N."/>
            <person name="Kersten P."/>
            <person name="Kohler A."/>
            <person name="Kuees U."/>
            <person name="Kumar T.K.A."/>
            <person name="Kuo A."/>
            <person name="LaButti K."/>
            <person name="Larrondo L.F."/>
            <person name="Lindquist E."/>
            <person name="Ling A."/>
            <person name="Lombard V."/>
            <person name="Lucas S."/>
            <person name="Lundell T."/>
            <person name="Martin R."/>
            <person name="McLaughlin D.J."/>
            <person name="Morgenstern I."/>
            <person name="Morin E."/>
            <person name="Murat C."/>
            <person name="Nagy L.G."/>
            <person name="Nolan M."/>
            <person name="Ohm R.A."/>
            <person name="Patyshakuliyeva A."/>
            <person name="Rokas A."/>
            <person name="Ruiz-Duenas F.J."/>
            <person name="Sabat G."/>
            <person name="Salamov A."/>
            <person name="Samejima M."/>
            <person name="Schmutz J."/>
            <person name="Slot J.C."/>
            <person name="St John F."/>
            <person name="Stenlid J."/>
            <person name="Sun H."/>
            <person name="Sun S."/>
            <person name="Syed K."/>
            <person name="Tsang A."/>
            <person name="Wiebenga A."/>
            <person name="Young D."/>
            <person name="Pisabarro A."/>
            <person name="Eastwood D.C."/>
            <person name="Martin F."/>
            <person name="Cullen D."/>
            <person name="Grigoriev I.V."/>
            <person name="Hibbett D.S."/>
        </authorList>
    </citation>
    <scope>NUCLEOTIDE SEQUENCE [LARGE SCALE GENOMIC DNA]</scope>
    <source>
        <strain evidence="3">RWD-64-598 SS2</strain>
    </source>
</reference>
<dbReference type="KEGG" id="cput:CONPUDRAFT_124930"/>
<proteinExistence type="predicted"/>
<evidence type="ECO:0000313" key="2">
    <source>
        <dbReference type="EMBL" id="EIW80206.1"/>
    </source>
</evidence>
<keyword evidence="3" id="KW-1185">Reference proteome</keyword>
<dbReference type="Pfam" id="PF12697">
    <property type="entry name" value="Abhydrolase_6"/>
    <property type="match status" value="1"/>
</dbReference>
<organism evidence="2 3">
    <name type="scientific">Coniophora puteana (strain RWD-64-598)</name>
    <name type="common">Brown rot fungus</name>
    <dbReference type="NCBI Taxonomy" id="741705"/>
    <lineage>
        <taxon>Eukaryota</taxon>
        <taxon>Fungi</taxon>
        <taxon>Dikarya</taxon>
        <taxon>Basidiomycota</taxon>
        <taxon>Agaricomycotina</taxon>
        <taxon>Agaricomycetes</taxon>
        <taxon>Agaricomycetidae</taxon>
        <taxon>Boletales</taxon>
        <taxon>Coniophorineae</taxon>
        <taxon>Coniophoraceae</taxon>
        <taxon>Coniophora</taxon>
    </lineage>
</organism>
<dbReference type="AlphaFoldDB" id="A0A5M3MME2"/>
<accession>A0A5M3MME2</accession>
<evidence type="ECO:0000259" key="1">
    <source>
        <dbReference type="Pfam" id="PF12697"/>
    </source>
</evidence>
<comment type="caution">
    <text evidence="2">The sequence shown here is derived from an EMBL/GenBank/DDBJ whole genome shotgun (WGS) entry which is preliminary data.</text>
</comment>
<sequence length="329" mass="37183">MTFTFETHSFVHPPHGLVNLANRYVTQNRNNSACLTLIFTHGTSFHKEQWEPTIHKLLQLDAEGPNVIREAWALDLFNHGQAALQNRRVIKEHGIVCCTDSQTEMTRNFYTLPRFRGHRIVAVAHSGSSTYWVNSGRYYNKLPIEGIIMVDPTLMFPGMPPDDWRVKRGITNTKGVLARNDNWKDFATLRAFMARRSPWKKWDPRVLELYLKHAFTEAVDEEGKPCVNPTLRKEEEAILYPSEAHTVNPADVAKIARQLPLHYIWADFPEFVKDNAKADICAAAENKLASVRKVPGAGHLIPQEKPDDLALAISAILPSFAAAPLKASL</sequence>
<dbReference type="Gene3D" id="3.40.50.1820">
    <property type="entry name" value="alpha/beta hydrolase"/>
    <property type="match status" value="1"/>
</dbReference>
<dbReference type="Proteomes" id="UP000053558">
    <property type="component" value="Unassembled WGS sequence"/>
</dbReference>
<protein>
    <recommendedName>
        <fullName evidence="1">AB hydrolase-1 domain-containing protein</fullName>
    </recommendedName>
</protein>
<dbReference type="InterPro" id="IPR029058">
    <property type="entry name" value="AB_hydrolase_fold"/>
</dbReference>
<evidence type="ECO:0000313" key="3">
    <source>
        <dbReference type="Proteomes" id="UP000053558"/>
    </source>
</evidence>
<dbReference type="InterPro" id="IPR000073">
    <property type="entry name" value="AB_hydrolase_1"/>
</dbReference>
<dbReference type="RefSeq" id="XP_007769212.1">
    <property type="nucleotide sequence ID" value="XM_007771022.1"/>
</dbReference>
<gene>
    <name evidence="2" type="ORF">CONPUDRAFT_124930</name>
</gene>
<feature type="domain" description="AB hydrolase-1" evidence="1">
    <location>
        <begin position="37"/>
        <end position="310"/>
    </location>
</feature>
<name>A0A5M3MME2_CONPW</name>
<dbReference type="GeneID" id="19199862"/>
<dbReference type="OMA" id="PYHGVNR"/>
<dbReference type="EMBL" id="JH711579">
    <property type="protein sequence ID" value="EIW80206.1"/>
    <property type="molecule type" value="Genomic_DNA"/>
</dbReference>
<dbReference type="SUPFAM" id="SSF53474">
    <property type="entry name" value="alpha/beta-Hydrolases"/>
    <property type="match status" value="1"/>
</dbReference>